<name>A0A0D3BYG5_BRAOL</name>
<reference evidence="1" key="2">
    <citation type="submission" date="2015-03" db="UniProtKB">
        <authorList>
            <consortium name="EnsemblPlants"/>
        </authorList>
    </citation>
    <scope>IDENTIFICATION</scope>
</reference>
<dbReference type="HOGENOM" id="CLU_1264416_0_0_1"/>
<dbReference type="Proteomes" id="UP000032141">
    <property type="component" value="Chromosome C4"/>
</dbReference>
<dbReference type="EnsemblPlants" id="Bo4g124220.1">
    <property type="protein sequence ID" value="Bo4g124220.1"/>
    <property type="gene ID" value="Bo4g124220"/>
</dbReference>
<proteinExistence type="predicted"/>
<accession>A0A0D3BYG5</accession>
<organism evidence="1 2">
    <name type="scientific">Brassica oleracea var. oleracea</name>
    <dbReference type="NCBI Taxonomy" id="109376"/>
    <lineage>
        <taxon>Eukaryota</taxon>
        <taxon>Viridiplantae</taxon>
        <taxon>Streptophyta</taxon>
        <taxon>Embryophyta</taxon>
        <taxon>Tracheophyta</taxon>
        <taxon>Spermatophyta</taxon>
        <taxon>Magnoliopsida</taxon>
        <taxon>eudicotyledons</taxon>
        <taxon>Gunneridae</taxon>
        <taxon>Pentapetalae</taxon>
        <taxon>rosids</taxon>
        <taxon>malvids</taxon>
        <taxon>Brassicales</taxon>
        <taxon>Brassicaceae</taxon>
        <taxon>Brassiceae</taxon>
        <taxon>Brassica</taxon>
    </lineage>
</organism>
<protein>
    <submittedName>
        <fullName evidence="1">Uncharacterized protein</fullName>
    </submittedName>
</protein>
<sequence length="219" mass="24504">MRAVGEIPSSNNLRLQNLHRKVDEDAWTNGVSLFRKSSVATCFAMLQGTSLNLAFGKHSGLTTDPLSDGAMVSQIVWLDVRDVFTQIAKDVVGQGLDHGTLTFKIMLVYDRRRSLRGLIQNQCGVSYGTIAYSDVTEGNETQKPEDEAQEVCYITSVESVAGRLPSRMFYERILMTHLFLERIGQPEVDLATIGRKASLCARCYIYSRVFFVTNVFDAF</sequence>
<dbReference type="AlphaFoldDB" id="A0A0D3BYG5"/>
<dbReference type="Gramene" id="Bo4g124220.1">
    <property type="protein sequence ID" value="Bo4g124220.1"/>
    <property type="gene ID" value="Bo4g124220"/>
</dbReference>
<evidence type="ECO:0000313" key="1">
    <source>
        <dbReference type="EnsemblPlants" id="Bo4g124220.1"/>
    </source>
</evidence>
<keyword evidence="2" id="KW-1185">Reference proteome</keyword>
<reference evidence="1 2" key="1">
    <citation type="journal article" date="2014" name="Genome Biol.">
        <title>Transcriptome and methylome profiling reveals relics of genome dominance in the mesopolyploid Brassica oleracea.</title>
        <authorList>
            <person name="Parkin I.A."/>
            <person name="Koh C."/>
            <person name="Tang H."/>
            <person name="Robinson S.J."/>
            <person name="Kagale S."/>
            <person name="Clarke W.E."/>
            <person name="Town C.D."/>
            <person name="Nixon J."/>
            <person name="Krishnakumar V."/>
            <person name="Bidwell S.L."/>
            <person name="Denoeud F."/>
            <person name="Belcram H."/>
            <person name="Links M.G."/>
            <person name="Just J."/>
            <person name="Clarke C."/>
            <person name="Bender T."/>
            <person name="Huebert T."/>
            <person name="Mason A.S."/>
            <person name="Pires J.C."/>
            <person name="Barker G."/>
            <person name="Moore J."/>
            <person name="Walley P.G."/>
            <person name="Manoli S."/>
            <person name="Batley J."/>
            <person name="Edwards D."/>
            <person name="Nelson M.N."/>
            <person name="Wang X."/>
            <person name="Paterson A.H."/>
            <person name="King G."/>
            <person name="Bancroft I."/>
            <person name="Chalhoub B."/>
            <person name="Sharpe A.G."/>
        </authorList>
    </citation>
    <scope>NUCLEOTIDE SEQUENCE</scope>
    <source>
        <strain evidence="1 2">cv. TO1000</strain>
    </source>
</reference>
<evidence type="ECO:0000313" key="2">
    <source>
        <dbReference type="Proteomes" id="UP000032141"/>
    </source>
</evidence>